<evidence type="ECO:0000259" key="2">
    <source>
        <dbReference type="Pfam" id="PF07319"/>
    </source>
</evidence>
<evidence type="ECO:0000313" key="3">
    <source>
        <dbReference type="EMBL" id="MFB9760071.1"/>
    </source>
</evidence>
<feature type="domain" description="IstB-like ATP-binding" evidence="1">
    <location>
        <begin position="161"/>
        <end position="314"/>
    </location>
</feature>
<dbReference type="EMBL" id="JBHMAF010000108">
    <property type="protein sequence ID" value="MFB9760071.1"/>
    <property type="molecule type" value="Genomic_DNA"/>
</dbReference>
<sequence length="317" mass="36558">MEHVQNSFANLMKNEDFKKRYASLKEQVLSHPRIQQFLLEQEGEVTTSMLEGSLVKLYEYIGQSMNCDDCQTLEQCKNMLQGYHPHLVIQGKRIDIQYDRCPRKVAYDERKKQESLIQSLYVPRDILEASMGGLDLSQLERVQAIRAASEFLKEYELGKKVKGLYLYGPFGVGKTYILGAIANELAERKISSMLVYLPEFLREIKSSIQDNTISDKIDAVKRVPVLMLDDIGAEAMSSFVRDDVLGAILQFRMLENLPTFFTSNFNMQELEHHLTYSQRGEEERMKAARIMERIKYLAKPVQVKGENRRHQGSNQGE</sequence>
<dbReference type="Pfam" id="PF01695">
    <property type="entry name" value="IstB_IS21"/>
    <property type="match status" value="1"/>
</dbReference>
<dbReference type="SUPFAM" id="SSF52540">
    <property type="entry name" value="P-loop containing nucleoside triphosphate hydrolases"/>
    <property type="match status" value="1"/>
</dbReference>
<gene>
    <name evidence="3" type="primary">dnaI</name>
    <name evidence="3" type="ORF">ACFFMS_17025</name>
</gene>
<dbReference type="PANTHER" id="PTHR30050:SF8">
    <property type="entry name" value="PRIMOSOMAL PROTEIN DNAI"/>
    <property type="match status" value="1"/>
</dbReference>
<reference evidence="3 4" key="1">
    <citation type="submission" date="2024-09" db="EMBL/GenBank/DDBJ databases">
        <authorList>
            <person name="Sun Q."/>
            <person name="Mori K."/>
        </authorList>
    </citation>
    <scope>NUCLEOTIDE SEQUENCE [LARGE SCALE GENOMIC DNA]</scope>
    <source>
        <strain evidence="3 4">JCM 11201</strain>
    </source>
</reference>
<dbReference type="Gene3D" id="3.40.50.300">
    <property type="entry name" value="P-loop containing nucleotide triphosphate hydrolases"/>
    <property type="match status" value="1"/>
</dbReference>
<protein>
    <submittedName>
        <fullName evidence="3">Primosomal protein DnaI</fullName>
    </submittedName>
</protein>
<accession>A0ABV5WIY8</accession>
<dbReference type="CDD" id="cd00009">
    <property type="entry name" value="AAA"/>
    <property type="match status" value="1"/>
</dbReference>
<feature type="domain" description="Primosomal DnaI N-terminal" evidence="2">
    <location>
        <begin position="1"/>
        <end position="98"/>
    </location>
</feature>
<dbReference type="InterPro" id="IPR027417">
    <property type="entry name" value="P-loop_NTPase"/>
</dbReference>
<name>A0ABV5WIY8_9BACI</name>
<keyword evidence="4" id="KW-1185">Reference proteome</keyword>
<dbReference type="RefSeq" id="WP_379950404.1">
    <property type="nucleotide sequence ID" value="NZ_JBHMAF010000108.1"/>
</dbReference>
<comment type="caution">
    <text evidence="3">The sequence shown here is derived from an EMBL/GenBank/DDBJ whole genome shotgun (WGS) entry which is preliminary data.</text>
</comment>
<dbReference type="InterPro" id="IPR009928">
    <property type="entry name" value="DnaI_N"/>
</dbReference>
<dbReference type="InterPro" id="IPR002611">
    <property type="entry name" value="IstB_ATP-bd"/>
</dbReference>
<dbReference type="Pfam" id="PF07319">
    <property type="entry name" value="DnaI_N"/>
    <property type="match status" value="1"/>
</dbReference>
<proteinExistence type="predicted"/>
<evidence type="ECO:0000259" key="1">
    <source>
        <dbReference type="Pfam" id="PF01695"/>
    </source>
</evidence>
<evidence type="ECO:0000313" key="4">
    <source>
        <dbReference type="Proteomes" id="UP001589609"/>
    </source>
</evidence>
<dbReference type="PANTHER" id="PTHR30050">
    <property type="entry name" value="CHROMOSOMAL REPLICATION INITIATOR PROTEIN DNAA"/>
    <property type="match status" value="1"/>
</dbReference>
<dbReference type="NCBIfam" id="NF006505">
    <property type="entry name" value="PRK08939.1"/>
    <property type="match status" value="1"/>
</dbReference>
<dbReference type="Proteomes" id="UP001589609">
    <property type="component" value="Unassembled WGS sequence"/>
</dbReference>
<organism evidence="3 4">
    <name type="scientific">Ectobacillus funiculus</name>
    <dbReference type="NCBI Taxonomy" id="137993"/>
    <lineage>
        <taxon>Bacteria</taxon>
        <taxon>Bacillati</taxon>
        <taxon>Bacillota</taxon>
        <taxon>Bacilli</taxon>
        <taxon>Bacillales</taxon>
        <taxon>Bacillaceae</taxon>
        <taxon>Ectobacillus</taxon>
    </lineage>
</organism>